<keyword evidence="3" id="KW-1185">Reference proteome</keyword>
<evidence type="ECO:0000313" key="3">
    <source>
        <dbReference type="Proteomes" id="UP000225448"/>
    </source>
</evidence>
<keyword evidence="1" id="KW-0472">Membrane</keyword>
<feature type="transmembrane region" description="Helical" evidence="1">
    <location>
        <begin position="118"/>
        <end position="137"/>
    </location>
</feature>
<name>A0A1Y0SWC0_9CAUD</name>
<accession>A0A1Y0SWC0</accession>
<keyword evidence="1" id="KW-1133">Transmembrane helix</keyword>
<dbReference type="EMBL" id="MF042360">
    <property type="protein sequence ID" value="ARV76874.1"/>
    <property type="molecule type" value="Genomic_DNA"/>
</dbReference>
<sequence>MFKRFVDLKKHYGTETMIEVVLDADRRSELTDRPLYKNGRVIRMFFSKRDGLVAYDYNTMGVGVIRKVDERYLEALVISAVDFAAITGKFARDRVRVDVDAIIDGIEDNNKDTLKDNIVGISIVVGFTILSIAGAMLRNGSPSSPVPTPKPKTTRR</sequence>
<gene>
    <name evidence="2" type="ORF">PHABIO_243</name>
</gene>
<dbReference type="Proteomes" id="UP000225448">
    <property type="component" value="Segment"/>
</dbReference>
<reference evidence="2 3" key="1">
    <citation type="submission" date="2017-05" db="EMBL/GenBank/DDBJ databases">
        <authorList>
            <person name="Song R."/>
            <person name="Chenine A.L."/>
            <person name="Ruprecht R.M."/>
        </authorList>
    </citation>
    <scope>NUCLEOTIDE SEQUENCE [LARGE SCALE GENOMIC DNA]</scope>
</reference>
<evidence type="ECO:0000313" key="2">
    <source>
        <dbReference type="EMBL" id="ARV76874.1"/>
    </source>
</evidence>
<evidence type="ECO:0000256" key="1">
    <source>
        <dbReference type="SAM" id="Phobius"/>
    </source>
</evidence>
<organism evidence="2 3">
    <name type="scientific">Pseudomonas phage Phabio</name>
    <dbReference type="NCBI Taxonomy" id="2006668"/>
    <lineage>
        <taxon>Viruses</taxon>
        <taxon>Duplodnaviria</taxon>
        <taxon>Heunggongvirae</taxon>
        <taxon>Uroviricota</taxon>
        <taxon>Caudoviricetes</taxon>
        <taxon>Chimalliviridae</taxon>
        <taxon>Phabiovirus</taxon>
        <taxon>Phabiovirus phabio</taxon>
    </lineage>
</organism>
<protein>
    <submittedName>
        <fullName evidence="2">Uncharacterized protein</fullName>
    </submittedName>
</protein>
<keyword evidence="1" id="KW-0812">Transmembrane</keyword>
<proteinExistence type="predicted"/>